<evidence type="ECO:0000256" key="4">
    <source>
        <dbReference type="SAM" id="SignalP"/>
    </source>
</evidence>
<name>A0ABY7SJD5_9RHOB</name>
<sequence length="379" mass="40221">MFGFNSKTARALRMALITGLSATGVSAQQPPAPAVITAQIETARIGALNSFTASVEAIESVEIQARIQGFIEEVLFDAGEIVDTGDPLFSIEPDQYQAEVLSAQASLAQAEAQRVRAESEAARQQELVNRNASAEVNLEQARADFQVAEANVQAAEAGVKLAQINQGYTTITSPITGKIGQALITKGNFVGPSAGSLAQIVQLDPIRVVFSLPEQLLLDLQQSDIADTGAEAVTFNVTLANGSDYPLAGRLEYINNRVDPATGSVAVRVVYDNPDALLLPGQFVTVVIAEKDPQEFPVVPQTAVLQDREGRYVFVLNDDSTVSQRRIETGPRMQNGWAVTEGLQQGESVVTEGVQRLQDGMTVAATTPAQDQGTGGDAP</sequence>
<dbReference type="Gene3D" id="2.40.50.100">
    <property type="match status" value="1"/>
</dbReference>
<dbReference type="RefSeq" id="WP_271883851.1">
    <property type="nucleotide sequence ID" value="NZ_CP067136.1"/>
</dbReference>
<proteinExistence type="inferred from homology"/>
<evidence type="ECO:0000259" key="6">
    <source>
        <dbReference type="Pfam" id="PF25917"/>
    </source>
</evidence>
<evidence type="ECO:0000259" key="8">
    <source>
        <dbReference type="Pfam" id="PF25967"/>
    </source>
</evidence>
<evidence type="ECO:0000256" key="3">
    <source>
        <dbReference type="SAM" id="Coils"/>
    </source>
</evidence>
<dbReference type="Pfam" id="PF25944">
    <property type="entry name" value="Beta-barrel_RND"/>
    <property type="match status" value="1"/>
</dbReference>
<dbReference type="PANTHER" id="PTHR30158">
    <property type="entry name" value="ACRA/E-RELATED COMPONENT OF DRUG EFFLUX TRANSPORTER"/>
    <property type="match status" value="1"/>
</dbReference>
<protein>
    <submittedName>
        <fullName evidence="9">Efflux RND transporter periplasmic adaptor subunit</fullName>
    </submittedName>
</protein>
<dbReference type="Gene3D" id="2.40.420.20">
    <property type="match status" value="1"/>
</dbReference>
<keyword evidence="4" id="KW-0732">Signal</keyword>
<dbReference type="Pfam" id="PF25917">
    <property type="entry name" value="BSH_RND"/>
    <property type="match status" value="1"/>
</dbReference>
<dbReference type="InterPro" id="IPR058624">
    <property type="entry name" value="MdtA-like_HH"/>
</dbReference>
<dbReference type="NCBIfam" id="TIGR01730">
    <property type="entry name" value="RND_mfp"/>
    <property type="match status" value="1"/>
</dbReference>
<evidence type="ECO:0000259" key="7">
    <source>
        <dbReference type="Pfam" id="PF25944"/>
    </source>
</evidence>
<feature type="signal peptide" evidence="4">
    <location>
        <begin position="1"/>
        <end position="27"/>
    </location>
</feature>
<evidence type="ECO:0000259" key="5">
    <source>
        <dbReference type="Pfam" id="PF25876"/>
    </source>
</evidence>
<dbReference type="InterPro" id="IPR006143">
    <property type="entry name" value="RND_pump_MFP"/>
</dbReference>
<feature type="domain" description="Multidrug resistance protein MdtA-like alpha-helical hairpin" evidence="5">
    <location>
        <begin position="101"/>
        <end position="169"/>
    </location>
</feature>
<dbReference type="InterPro" id="IPR058627">
    <property type="entry name" value="MdtA-like_C"/>
</dbReference>
<dbReference type="Proteomes" id="UP001219349">
    <property type="component" value="Chromosome"/>
</dbReference>
<dbReference type="SUPFAM" id="SSF111369">
    <property type="entry name" value="HlyD-like secretion proteins"/>
    <property type="match status" value="1"/>
</dbReference>
<evidence type="ECO:0000256" key="1">
    <source>
        <dbReference type="ARBA" id="ARBA00004196"/>
    </source>
</evidence>
<feature type="chain" id="PRO_5045701381" evidence="4">
    <location>
        <begin position="28"/>
        <end position="379"/>
    </location>
</feature>
<feature type="coiled-coil region" evidence="3">
    <location>
        <begin position="98"/>
        <end position="158"/>
    </location>
</feature>
<dbReference type="Pfam" id="PF25876">
    <property type="entry name" value="HH_MFP_RND"/>
    <property type="match status" value="1"/>
</dbReference>
<keyword evidence="3" id="KW-0175">Coiled coil</keyword>
<evidence type="ECO:0000256" key="2">
    <source>
        <dbReference type="ARBA" id="ARBA00009477"/>
    </source>
</evidence>
<comment type="similarity">
    <text evidence="2">Belongs to the membrane fusion protein (MFP) (TC 8.A.1) family.</text>
</comment>
<reference evidence="9 10" key="1">
    <citation type="submission" date="2021-01" db="EMBL/GenBank/DDBJ databases">
        <title>Biogeographic distribution of Paracoccus.</title>
        <authorList>
            <person name="Hollensteiner J."/>
            <person name="Leineberger J."/>
            <person name="Brinkhoff T."/>
            <person name="Daniel R."/>
        </authorList>
    </citation>
    <scope>NUCLEOTIDE SEQUENCE [LARGE SCALE GENOMIC DNA]</scope>
    <source>
        <strain evidence="9 10">KCTC 22803</strain>
    </source>
</reference>
<evidence type="ECO:0000313" key="9">
    <source>
        <dbReference type="EMBL" id="WCR06926.1"/>
    </source>
</evidence>
<evidence type="ECO:0000313" key="10">
    <source>
        <dbReference type="Proteomes" id="UP001219349"/>
    </source>
</evidence>
<keyword evidence="10" id="KW-1185">Reference proteome</keyword>
<dbReference type="EMBL" id="CP067136">
    <property type="protein sequence ID" value="WCR06926.1"/>
    <property type="molecule type" value="Genomic_DNA"/>
</dbReference>
<dbReference type="Gene3D" id="1.10.287.470">
    <property type="entry name" value="Helix hairpin bin"/>
    <property type="match status" value="1"/>
</dbReference>
<feature type="domain" description="Multidrug resistance protein MdtA-like beta-barrel" evidence="7">
    <location>
        <begin position="205"/>
        <end position="290"/>
    </location>
</feature>
<dbReference type="Pfam" id="PF25967">
    <property type="entry name" value="RND-MFP_C"/>
    <property type="match status" value="1"/>
</dbReference>
<comment type="subcellular location">
    <subcellularLocation>
        <location evidence="1">Cell envelope</location>
    </subcellularLocation>
</comment>
<gene>
    <name evidence="9" type="ORF">JHX87_15870</name>
</gene>
<organism evidence="9 10">
    <name type="scientific">Paracoccus fistulariae</name>
    <dbReference type="NCBI Taxonomy" id="658446"/>
    <lineage>
        <taxon>Bacteria</taxon>
        <taxon>Pseudomonadati</taxon>
        <taxon>Pseudomonadota</taxon>
        <taxon>Alphaproteobacteria</taxon>
        <taxon>Rhodobacterales</taxon>
        <taxon>Paracoccaceae</taxon>
        <taxon>Paracoccus</taxon>
    </lineage>
</organism>
<dbReference type="InterPro" id="IPR058626">
    <property type="entry name" value="MdtA-like_b-barrel"/>
</dbReference>
<feature type="domain" description="Multidrug resistance protein MdtA-like C-terminal permuted SH3" evidence="8">
    <location>
        <begin position="298"/>
        <end position="356"/>
    </location>
</feature>
<feature type="domain" description="Multidrug resistance protein MdtA-like barrel-sandwich hybrid" evidence="6">
    <location>
        <begin position="60"/>
        <end position="191"/>
    </location>
</feature>
<dbReference type="Gene3D" id="2.40.30.170">
    <property type="match status" value="1"/>
</dbReference>
<dbReference type="InterPro" id="IPR058625">
    <property type="entry name" value="MdtA-like_BSH"/>
</dbReference>
<accession>A0ABY7SJD5</accession>